<feature type="domain" description="Aminotransferase class I/classII large" evidence="1">
    <location>
        <begin position="32"/>
        <end position="179"/>
    </location>
</feature>
<proteinExistence type="predicted"/>
<dbReference type="Proteomes" id="UP000054770">
    <property type="component" value="Unassembled WGS sequence"/>
</dbReference>
<comment type="caution">
    <text evidence="2">The sequence shown here is derived from an EMBL/GenBank/DDBJ whole genome shotgun (WGS) entry which is preliminary data.</text>
</comment>
<dbReference type="InterPro" id="IPR004839">
    <property type="entry name" value="Aminotransferase_I/II_large"/>
</dbReference>
<evidence type="ECO:0000313" key="2">
    <source>
        <dbReference type="EMBL" id="SAL56665.1"/>
    </source>
</evidence>
<dbReference type="CDD" id="cd00609">
    <property type="entry name" value="AAT_like"/>
    <property type="match status" value="1"/>
</dbReference>
<dbReference type="InterPro" id="IPR015424">
    <property type="entry name" value="PyrdxlP-dep_Trfase"/>
</dbReference>
<keyword evidence="3" id="KW-1185">Reference proteome</keyword>
<gene>
    <name evidence="2" type="ORF">AWB68_02759</name>
</gene>
<dbReference type="EMBL" id="FCON02000024">
    <property type="protein sequence ID" value="SAL56665.1"/>
    <property type="molecule type" value="Genomic_DNA"/>
</dbReference>
<dbReference type="InterPro" id="IPR015421">
    <property type="entry name" value="PyrdxlP-dep_Trfase_major"/>
</dbReference>
<accession>A0A158IJF6</accession>
<dbReference type="PANTHER" id="PTHR46577:SF1">
    <property type="entry name" value="HTH-TYPE TRANSCRIPTIONAL REGULATORY PROTEIN GABR"/>
    <property type="match status" value="1"/>
</dbReference>
<sequence>MALLDWAEQASSWIIEDDYDSEFRYLGRPLPALKSLDRRDHVIYCGTFSKVMFPGLRLAYAVIPERAVERVGRVACSMNAGSPTLLQAAVADFIELGHFARHLKRMRALYSERRMLIVHALEQAFGERLIVDLPPGGIQFAVQFAEGPGGPGGPVDDVAVAARAREAGLAVLPLSIWYANGRAPRTLRGLVMGFANIADAGEAGRLARTLRACLDD</sequence>
<dbReference type="PANTHER" id="PTHR46577">
    <property type="entry name" value="HTH-TYPE TRANSCRIPTIONAL REGULATORY PROTEIN GABR"/>
    <property type="match status" value="1"/>
</dbReference>
<dbReference type="GO" id="GO:0030170">
    <property type="term" value="F:pyridoxal phosphate binding"/>
    <property type="evidence" value="ECO:0007669"/>
    <property type="project" value="InterPro"/>
</dbReference>
<dbReference type="Gene3D" id="3.40.640.10">
    <property type="entry name" value="Type I PLP-dependent aspartate aminotransferase-like (Major domain)"/>
    <property type="match status" value="1"/>
</dbReference>
<evidence type="ECO:0000313" key="3">
    <source>
        <dbReference type="Proteomes" id="UP000054770"/>
    </source>
</evidence>
<name>A0A158IJF6_9BURK</name>
<protein>
    <submittedName>
        <fullName evidence="2">GntR family transcriptional regulator</fullName>
    </submittedName>
</protein>
<organism evidence="2 3">
    <name type="scientific">Caballeronia choica</name>
    <dbReference type="NCBI Taxonomy" id="326476"/>
    <lineage>
        <taxon>Bacteria</taxon>
        <taxon>Pseudomonadati</taxon>
        <taxon>Pseudomonadota</taxon>
        <taxon>Betaproteobacteria</taxon>
        <taxon>Burkholderiales</taxon>
        <taxon>Burkholderiaceae</taxon>
        <taxon>Caballeronia</taxon>
    </lineage>
</organism>
<dbReference type="SUPFAM" id="SSF53383">
    <property type="entry name" value="PLP-dependent transferases"/>
    <property type="match status" value="1"/>
</dbReference>
<reference evidence="2" key="1">
    <citation type="submission" date="2016-01" db="EMBL/GenBank/DDBJ databases">
        <authorList>
            <person name="Peeters C."/>
        </authorList>
    </citation>
    <scope>NUCLEOTIDE SEQUENCE [LARGE SCALE GENOMIC DNA]</scope>
    <source>
        <strain evidence="2">LMG 22940</strain>
    </source>
</reference>
<dbReference type="Pfam" id="PF00155">
    <property type="entry name" value="Aminotran_1_2"/>
    <property type="match status" value="1"/>
</dbReference>
<dbReference type="AlphaFoldDB" id="A0A158IJF6"/>
<dbReference type="InterPro" id="IPR051446">
    <property type="entry name" value="HTH_trans_reg/aminotransferase"/>
</dbReference>
<evidence type="ECO:0000259" key="1">
    <source>
        <dbReference type="Pfam" id="PF00155"/>
    </source>
</evidence>